<evidence type="ECO:0000313" key="15">
    <source>
        <dbReference type="Proteomes" id="UP000003843"/>
    </source>
</evidence>
<name>D0WAM8_NEILA</name>
<dbReference type="InterPro" id="IPR018495">
    <property type="entry name" value="Succ_DH_cyt_bsu_CS"/>
</dbReference>
<dbReference type="GO" id="GO:0009055">
    <property type="term" value="F:electron transfer activity"/>
    <property type="evidence" value="ECO:0007669"/>
    <property type="project" value="InterPro"/>
</dbReference>
<feature type="transmembrane region" description="Helical" evidence="13">
    <location>
        <begin position="122"/>
        <end position="140"/>
    </location>
</feature>
<dbReference type="PROSITE" id="PS01000">
    <property type="entry name" value="SDH_CYT_1"/>
    <property type="match status" value="1"/>
</dbReference>
<dbReference type="EMBL" id="ACEQ02000018">
    <property type="protein sequence ID" value="EEZ75368.1"/>
    <property type="molecule type" value="Genomic_DNA"/>
</dbReference>
<dbReference type="GO" id="GO:0005886">
    <property type="term" value="C:plasma membrane"/>
    <property type="evidence" value="ECO:0007669"/>
    <property type="project" value="TreeGrafter"/>
</dbReference>
<evidence type="ECO:0000256" key="3">
    <source>
        <dbReference type="ARBA" id="ARBA00007244"/>
    </source>
</evidence>
<comment type="subunit">
    <text evidence="11">Part of an enzyme complex containing four subunits: a flavoprotein, an iron-sulfur protein, plus two membrane-anchoring proteins, SdhC and SdhD. The complex can form homotrimers.</text>
</comment>
<comment type="subcellular location">
    <subcellularLocation>
        <location evidence="2">Membrane</location>
        <topology evidence="2">Multi-pass membrane protein</topology>
    </subcellularLocation>
</comment>
<evidence type="ECO:0000256" key="2">
    <source>
        <dbReference type="ARBA" id="ARBA00004141"/>
    </source>
</evidence>
<evidence type="ECO:0000313" key="14">
    <source>
        <dbReference type="EMBL" id="EEZ75368.1"/>
    </source>
</evidence>
<dbReference type="PIRSF" id="PIRSF000178">
    <property type="entry name" value="SDH_cyt_b560"/>
    <property type="match status" value="1"/>
</dbReference>
<dbReference type="Gene3D" id="1.20.1300.10">
    <property type="entry name" value="Fumarate reductase/succinate dehydrogenase, transmembrane subunit"/>
    <property type="match status" value="1"/>
</dbReference>
<comment type="function">
    <text evidence="1">Membrane-anchoring subunit of succinate dehydrogenase (SDH).</text>
</comment>
<gene>
    <name evidence="14" type="primary">sdhC</name>
    <name evidence="14" type="ORF">NEILACOT_04599</name>
</gene>
<keyword evidence="10 13" id="KW-0472">Membrane</keyword>
<evidence type="ECO:0000256" key="8">
    <source>
        <dbReference type="ARBA" id="ARBA00022989"/>
    </source>
</evidence>
<accession>D0WAM8</accession>
<evidence type="ECO:0000256" key="5">
    <source>
        <dbReference type="ARBA" id="ARBA00022617"/>
    </source>
</evidence>
<dbReference type="Pfam" id="PF01127">
    <property type="entry name" value="Sdh_cyt"/>
    <property type="match status" value="1"/>
</dbReference>
<proteinExistence type="inferred from homology"/>
<comment type="cofactor">
    <cofactor evidence="12">
        <name>heme</name>
        <dbReference type="ChEBI" id="CHEBI:30413"/>
    </cofactor>
    <text evidence="12">The heme is bound between the two transmembrane subunits.</text>
</comment>
<keyword evidence="8 13" id="KW-1133">Transmembrane helix</keyword>
<keyword evidence="6 13" id="KW-0812">Transmembrane</keyword>
<sequence>MGLRFLSRYITTEELTMSVKPRPVYLDLPNIRLPIPGIVSILHRISGVGLFIMLPFLLYFLSGTLSQESAFETYRAIVSHPLVKLVLIGVLWAYLHHSLAGIRFLFLDAHKGLELNTARNTAKLVFTAALVLTVVLGALLW</sequence>
<keyword evidence="9 12" id="KW-0408">Iron</keyword>
<evidence type="ECO:0000256" key="4">
    <source>
        <dbReference type="ARBA" id="ARBA00020076"/>
    </source>
</evidence>
<dbReference type="InterPro" id="IPR014314">
    <property type="entry name" value="Succ_DH_cytb556"/>
</dbReference>
<dbReference type="GO" id="GO:0006099">
    <property type="term" value="P:tricarboxylic acid cycle"/>
    <property type="evidence" value="ECO:0007669"/>
    <property type="project" value="InterPro"/>
</dbReference>
<dbReference type="NCBIfam" id="TIGR02970">
    <property type="entry name" value="succ_dehyd_cytB"/>
    <property type="match status" value="1"/>
</dbReference>
<comment type="caution">
    <text evidence="14">The sequence shown here is derived from an EMBL/GenBank/DDBJ whole genome shotgun (WGS) entry which is preliminary data.</text>
</comment>
<dbReference type="PANTHER" id="PTHR10978">
    <property type="entry name" value="SUCCINATE DEHYDROGENASE CYTOCHROME B560 SUBUNIT"/>
    <property type="match status" value="1"/>
</dbReference>
<comment type="similarity">
    <text evidence="3">Belongs to the cytochrome b560 family.</text>
</comment>
<evidence type="ECO:0000256" key="6">
    <source>
        <dbReference type="ARBA" id="ARBA00022692"/>
    </source>
</evidence>
<evidence type="ECO:0000256" key="10">
    <source>
        <dbReference type="ARBA" id="ARBA00023136"/>
    </source>
</evidence>
<dbReference type="SUPFAM" id="SSF81343">
    <property type="entry name" value="Fumarate reductase respiratory complex transmembrane subunits"/>
    <property type="match status" value="1"/>
</dbReference>
<dbReference type="CDD" id="cd03499">
    <property type="entry name" value="SQR_TypeC_SdhC"/>
    <property type="match status" value="1"/>
</dbReference>
<keyword evidence="5 12" id="KW-0349">Heme</keyword>
<protein>
    <recommendedName>
        <fullName evidence="4">Succinate dehydrogenase cytochrome b556 subunit</fullName>
    </recommendedName>
</protein>
<dbReference type="PANTHER" id="PTHR10978:SF5">
    <property type="entry name" value="SUCCINATE DEHYDROGENASE CYTOCHROME B560 SUBUNIT, MITOCHONDRIAL"/>
    <property type="match status" value="1"/>
</dbReference>
<evidence type="ECO:0000256" key="7">
    <source>
        <dbReference type="ARBA" id="ARBA00022723"/>
    </source>
</evidence>
<evidence type="ECO:0000256" key="1">
    <source>
        <dbReference type="ARBA" id="ARBA00004050"/>
    </source>
</evidence>
<keyword evidence="7 12" id="KW-0479">Metal-binding</keyword>
<feature type="transmembrane region" description="Helical" evidence="13">
    <location>
        <begin position="41"/>
        <end position="61"/>
    </location>
</feature>
<evidence type="ECO:0000256" key="12">
    <source>
        <dbReference type="PIRSR" id="PIRSR000178-1"/>
    </source>
</evidence>
<organism evidence="14 15">
    <name type="scientific">Neisseria lactamica ATCC 23970</name>
    <dbReference type="NCBI Taxonomy" id="546265"/>
    <lineage>
        <taxon>Bacteria</taxon>
        <taxon>Pseudomonadati</taxon>
        <taxon>Pseudomonadota</taxon>
        <taxon>Betaproteobacteria</taxon>
        <taxon>Neisseriales</taxon>
        <taxon>Neisseriaceae</taxon>
        <taxon>Neisseria</taxon>
    </lineage>
</organism>
<evidence type="ECO:0000256" key="9">
    <source>
        <dbReference type="ARBA" id="ARBA00023004"/>
    </source>
</evidence>
<dbReference type="InterPro" id="IPR000701">
    <property type="entry name" value="SuccDH_FuR_B_TM-su"/>
</dbReference>
<dbReference type="InterPro" id="IPR034804">
    <property type="entry name" value="SQR/QFR_C/D"/>
</dbReference>
<dbReference type="Proteomes" id="UP000003843">
    <property type="component" value="Unassembled WGS sequence"/>
</dbReference>
<dbReference type="AlphaFoldDB" id="D0WAM8"/>
<dbReference type="GO" id="GO:0046872">
    <property type="term" value="F:metal ion binding"/>
    <property type="evidence" value="ECO:0007669"/>
    <property type="project" value="UniProtKB-KW"/>
</dbReference>
<evidence type="ECO:0000256" key="11">
    <source>
        <dbReference type="ARBA" id="ARBA00025912"/>
    </source>
</evidence>
<reference evidence="14 15" key="1">
    <citation type="submission" date="2009-10" db="EMBL/GenBank/DDBJ databases">
        <authorList>
            <person name="Weinstock G."/>
            <person name="Sodergren E."/>
            <person name="Clifton S."/>
            <person name="Fulton L."/>
            <person name="Fulton B."/>
            <person name="Courtney L."/>
            <person name="Fronick C."/>
            <person name="Harrison M."/>
            <person name="Strong C."/>
            <person name="Farmer C."/>
            <person name="Delahaunty K."/>
            <person name="Markovic C."/>
            <person name="Hall O."/>
            <person name="Minx P."/>
            <person name="Tomlinson C."/>
            <person name="Mitreva M."/>
            <person name="Nelson J."/>
            <person name="Hou S."/>
            <person name="Wollam A."/>
            <person name="Pepin K.H."/>
            <person name="Johnson M."/>
            <person name="Bhonagiri V."/>
            <person name="Nash W.E."/>
            <person name="Warren W."/>
            <person name="Chinwalla A."/>
            <person name="Mardis E.R."/>
            <person name="Wilson R.K."/>
        </authorList>
    </citation>
    <scope>NUCLEOTIDE SEQUENCE [LARGE SCALE GENOMIC DNA]</scope>
    <source>
        <strain evidence="14 15">ATCC 23970</strain>
    </source>
</reference>
<feature type="transmembrane region" description="Helical" evidence="13">
    <location>
        <begin position="82"/>
        <end position="102"/>
    </location>
</feature>
<evidence type="ECO:0000256" key="13">
    <source>
        <dbReference type="SAM" id="Phobius"/>
    </source>
</evidence>
<feature type="binding site" description="axial binding residue" evidence="12">
    <location>
        <position position="97"/>
    </location>
    <ligand>
        <name>heme</name>
        <dbReference type="ChEBI" id="CHEBI:30413"/>
        <note>ligand shared with second transmembrane subunit</note>
    </ligand>
    <ligandPart>
        <name>Fe</name>
        <dbReference type="ChEBI" id="CHEBI:18248"/>
    </ligandPart>
</feature>